<proteinExistence type="inferred from homology"/>
<keyword evidence="8" id="KW-0046">Antibiotic resistance</keyword>
<evidence type="ECO:0000256" key="4">
    <source>
        <dbReference type="ARBA" id="ARBA00022741"/>
    </source>
</evidence>
<dbReference type="SMART" id="SM00382">
    <property type="entry name" value="AAA"/>
    <property type="match status" value="1"/>
</dbReference>
<dbReference type="EMBL" id="BAAARB010000005">
    <property type="protein sequence ID" value="GAA2375538.1"/>
    <property type="molecule type" value="Genomic_DNA"/>
</dbReference>
<dbReference type="InterPro" id="IPR050763">
    <property type="entry name" value="ABC_transporter_ATP-binding"/>
</dbReference>
<protein>
    <submittedName>
        <fullName evidence="12">Daunorubicin resistance protein DrrA family ABC transporter ATP-binding protein</fullName>
    </submittedName>
</protein>
<comment type="similarity">
    <text evidence="9">Belongs to the ABC transporter superfamily. Drug exporter-1 (DrugE1) (TC 3.A.1.105) family.</text>
</comment>
<keyword evidence="3" id="KW-1003">Cell membrane</keyword>
<keyword evidence="5 12" id="KW-0067">ATP-binding</keyword>
<comment type="subcellular location">
    <subcellularLocation>
        <location evidence="1">Cell membrane</location>
        <topology evidence="1">Peripheral membrane protein</topology>
        <orientation evidence="1">Cytoplasmic side</orientation>
    </subcellularLocation>
</comment>
<dbReference type="InterPro" id="IPR017871">
    <property type="entry name" value="ABC_transporter-like_CS"/>
</dbReference>
<organism evidence="12 13">
    <name type="scientific">Gordonia cholesterolivorans</name>
    <dbReference type="NCBI Taxonomy" id="559625"/>
    <lineage>
        <taxon>Bacteria</taxon>
        <taxon>Bacillati</taxon>
        <taxon>Actinomycetota</taxon>
        <taxon>Actinomycetes</taxon>
        <taxon>Mycobacteriales</taxon>
        <taxon>Gordoniaceae</taxon>
        <taxon>Gordonia</taxon>
    </lineage>
</organism>
<evidence type="ECO:0000313" key="13">
    <source>
        <dbReference type="Proteomes" id="UP001501170"/>
    </source>
</evidence>
<keyword evidence="6" id="KW-1278">Translocase</keyword>
<dbReference type="PANTHER" id="PTHR42711:SF19">
    <property type="entry name" value="DOXORUBICIN RESISTANCE ATP-BINDING PROTEIN DRRA"/>
    <property type="match status" value="1"/>
</dbReference>
<dbReference type="InterPro" id="IPR003439">
    <property type="entry name" value="ABC_transporter-like_ATP-bd"/>
</dbReference>
<reference evidence="12 13" key="1">
    <citation type="journal article" date="2019" name="Int. J. Syst. Evol. Microbiol.">
        <title>The Global Catalogue of Microorganisms (GCM) 10K type strain sequencing project: providing services to taxonomists for standard genome sequencing and annotation.</title>
        <authorList>
            <consortium name="The Broad Institute Genomics Platform"/>
            <consortium name="The Broad Institute Genome Sequencing Center for Infectious Disease"/>
            <person name="Wu L."/>
            <person name="Ma J."/>
        </authorList>
    </citation>
    <scope>NUCLEOTIDE SEQUENCE [LARGE SCALE GENOMIC DNA]</scope>
    <source>
        <strain evidence="12 13">JCM 16227</strain>
    </source>
</reference>
<keyword evidence="4" id="KW-0547">Nucleotide-binding</keyword>
<accession>A0ABN3HC79</accession>
<dbReference type="NCBIfam" id="TIGR01188">
    <property type="entry name" value="drrA"/>
    <property type="match status" value="1"/>
</dbReference>
<dbReference type="PANTHER" id="PTHR42711">
    <property type="entry name" value="ABC TRANSPORTER ATP-BINDING PROTEIN"/>
    <property type="match status" value="1"/>
</dbReference>
<dbReference type="InterPro" id="IPR003593">
    <property type="entry name" value="AAA+_ATPase"/>
</dbReference>
<feature type="region of interest" description="Disordered" evidence="10">
    <location>
        <begin position="328"/>
        <end position="350"/>
    </location>
</feature>
<dbReference type="PROSITE" id="PS50893">
    <property type="entry name" value="ABC_TRANSPORTER_2"/>
    <property type="match status" value="1"/>
</dbReference>
<dbReference type="InterPro" id="IPR005894">
    <property type="entry name" value="DrrA"/>
</dbReference>
<feature type="compositionally biased region" description="Basic and acidic residues" evidence="10">
    <location>
        <begin position="332"/>
        <end position="350"/>
    </location>
</feature>
<evidence type="ECO:0000256" key="6">
    <source>
        <dbReference type="ARBA" id="ARBA00022967"/>
    </source>
</evidence>
<gene>
    <name evidence="12" type="ORF">GCM10009855_13470</name>
</gene>
<comment type="caution">
    <text evidence="12">The sequence shown here is derived from an EMBL/GenBank/DDBJ whole genome shotgun (WGS) entry which is preliminary data.</text>
</comment>
<keyword evidence="7" id="KW-0472">Membrane</keyword>
<keyword evidence="13" id="KW-1185">Reference proteome</keyword>
<name>A0ABN3HC79_9ACTN</name>
<dbReference type="SUPFAM" id="SSF52540">
    <property type="entry name" value="P-loop containing nucleoside triphosphate hydrolases"/>
    <property type="match status" value="1"/>
</dbReference>
<evidence type="ECO:0000256" key="1">
    <source>
        <dbReference type="ARBA" id="ARBA00004413"/>
    </source>
</evidence>
<evidence type="ECO:0000256" key="3">
    <source>
        <dbReference type="ARBA" id="ARBA00022475"/>
    </source>
</evidence>
<dbReference type="Proteomes" id="UP001501170">
    <property type="component" value="Unassembled WGS sequence"/>
</dbReference>
<dbReference type="Pfam" id="PF13732">
    <property type="entry name" value="DrrA1-3_C"/>
    <property type="match status" value="1"/>
</dbReference>
<sequence length="350" mass="37418">MVSGMNTYSSTLPRSSASTGRDSDLAIDARGLVKHFGSTKAVNGVDLAVPAGTVYGVLGPNGAGKTTTVSMLATLLKPDAGYGRIFGYDVVEDPVAVRSLIGVTGQYASVDEDLTAAQNLTLFARLLGKSKAQARSRAEELLADFSLEEAANRPLSDFSGGMRRRLDLAASLIDTPPLLFLDEPTTGLDPRTRAQMWETIRKLVAQGSTVLLTTQYLDEADQLADRIAVIDRGLVIADGTADELKQSIGSSTLMLTPADRDDAAHVARLAERVLGESATLSPEAGRITVALRHPDRVPDVLLALRDEQIEIDEITVSKPTLDEVFLTITGHSESDESDPRTETDAEEALR</sequence>
<feature type="region of interest" description="Disordered" evidence="10">
    <location>
        <begin position="1"/>
        <end position="22"/>
    </location>
</feature>
<evidence type="ECO:0000256" key="10">
    <source>
        <dbReference type="SAM" id="MobiDB-lite"/>
    </source>
</evidence>
<keyword evidence="2" id="KW-0813">Transport</keyword>
<dbReference type="Gene3D" id="3.40.50.300">
    <property type="entry name" value="P-loop containing nucleotide triphosphate hydrolases"/>
    <property type="match status" value="1"/>
</dbReference>
<dbReference type="InterPro" id="IPR025302">
    <property type="entry name" value="DrrA1/2-like_C"/>
</dbReference>
<evidence type="ECO:0000256" key="7">
    <source>
        <dbReference type="ARBA" id="ARBA00023136"/>
    </source>
</evidence>
<dbReference type="PROSITE" id="PS00211">
    <property type="entry name" value="ABC_TRANSPORTER_1"/>
    <property type="match status" value="1"/>
</dbReference>
<evidence type="ECO:0000313" key="12">
    <source>
        <dbReference type="EMBL" id="GAA2375538.1"/>
    </source>
</evidence>
<evidence type="ECO:0000259" key="11">
    <source>
        <dbReference type="PROSITE" id="PS50893"/>
    </source>
</evidence>
<dbReference type="GO" id="GO:0005524">
    <property type="term" value="F:ATP binding"/>
    <property type="evidence" value="ECO:0007669"/>
    <property type="project" value="UniProtKB-KW"/>
</dbReference>
<dbReference type="Pfam" id="PF00005">
    <property type="entry name" value="ABC_tran"/>
    <property type="match status" value="1"/>
</dbReference>
<evidence type="ECO:0000256" key="5">
    <source>
        <dbReference type="ARBA" id="ARBA00022840"/>
    </source>
</evidence>
<feature type="domain" description="ABC transporter" evidence="11">
    <location>
        <begin position="27"/>
        <end position="257"/>
    </location>
</feature>
<evidence type="ECO:0000256" key="2">
    <source>
        <dbReference type="ARBA" id="ARBA00022448"/>
    </source>
</evidence>
<feature type="compositionally biased region" description="Polar residues" evidence="10">
    <location>
        <begin position="1"/>
        <end position="20"/>
    </location>
</feature>
<evidence type="ECO:0000256" key="9">
    <source>
        <dbReference type="ARBA" id="ARBA00049985"/>
    </source>
</evidence>
<dbReference type="InterPro" id="IPR027417">
    <property type="entry name" value="P-loop_NTPase"/>
</dbReference>
<evidence type="ECO:0000256" key="8">
    <source>
        <dbReference type="ARBA" id="ARBA00023251"/>
    </source>
</evidence>